<reference evidence="2 3" key="1">
    <citation type="journal article" date="2018" name="Front. Microbiol.">
        <title>Genome-Wide Analysis of Corynespora cassiicola Leaf Fall Disease Putative Effectors.</title>
        <authorList>
            <person name="Lopez D."/>
            <person name="Ribeiro S."/>
            <person name="Label P."/>
            <person name="Fumanal B."/>
            <person name="Venisse J.S."/>
            <person name="Kohler A."/>
            <person name="de Oliveira R.R."/>
            <person name="Labutti K."/>
            <person name="Lipzen A."/>
            <person name="Lail K."/>
            <person name="Bauer D."/>
            <person name="Ohm R.A."/>
            <person name="Barry K.W."/>
            <person name="Spatafora J."/>
            <person name="Grigoriev I.V."/>
            <person name="Martin F.M."/>
            <person name="Pujade-Renaud V."/>
        </authorList>
    </citation>
    <scope>NUCLEOTIDE SEQUENCE [LARGE SCALE GENOMIC DNA]</scope>
    <source>
        <strain evidence="2 3">Philippines</strain>
    </source>
</reference>
<keyword evidence="3" id="KW-1185">Reference proteome</keyword>
<accession>A0A2T2NIN9</accession>
<gene>
    <name evidence="2" type="ORF">BS50DRAFT_645426</name>
</gene>
<proteinExistence type="predicted"/>
<evidence type="ECO:0000256" key="1">
    <source>
        <dbReference type="SAM" id="MobiDB-lite"/>
    </source>
</evidence>
<feature type="region of interest" description="Disordered" evidence="1">
    <location>
        <begin position="190"/>
        <end position="211"/>
    </location>
</feature>
<sequence>MSNPGTPHNRNGNGHGGDSSESSIDTWIAQELSPFLRETYGTDHGFMDEILAARRYLRLLEEVERNPGAVIGVITALGDHHSADHTPHIRQLIDDPNNAIAVLLWYRMRHGELPTISAHLTRQAQVDGQLAPRATNGHIGASNPASPLPVAYNGSGFGHFNTSGPRSQLPHGTQSHRVARDPFMVPMGDSTSLNRRSEPRPSDFLSHPGQLPAPDISLRIGGPNENNIGNRRGAGSGLTISTSGPFFQPPRNAFAALMSSAPFENQTPGPHFGESAQSRLRESRSFDEQFVKKRTPYSATIVDQLRSRRNVPQPPPALSARLSVPNLPRGVIMDLGGAAANDPFAGGLERPGTSPLRTIFSSIDLVGLNTQGNMRQGVIDEDDENGGETQHSA</sequence>
<dbReference type="Proteomes" id="UP000240883">
    <property type="component" value="Unassembled WGS sequence"/>
</dbReference>
<dbReference type="EMBL" id="KZ678137">
    <property type="protein sequence ID" value="PSN65293.1"/>
    <property type="molecule type" value="Genomic_DNA"/>
</dbReference>
<protein>
    <submittedName>
        <fullName evidence="2">Uncharacterized protein</fullName>
    </submittedName>
</protein>
<name>A0A2T2NIN9_CORCC</name>
<dbReference type="AlphaFoldDB" id="A0A2T2NIN9"/>
<feature type="region of interest" description="Disordered" evidence="1">
    <location>
        <begin position="1"/>
        <end position="22"/>
    </location>
</feature>
<feature type="compositionally biased region" description="Polar residues" evidence="1">
    <location>
        <begin position="1"/>
        <end position="12"/>
    </location>
</feature>
<feature type="region of interest" description="Disordered" evidence="1">
    <location>
        <begin position="374"/>
        <end position="393"/>
    </location>
</feature>
<organism evidence="2 3">
    <name type="scientific">Corynespora cassiicola Philippines</name>
    <dbReference type="NCBI Taxonomy" id="1448308"/>
    <lineage>
        <taxon>Eukaryota</taxon>
        <taxon>Fungi</taxon>
        <taxon>Dikarya</taxon>
        <taxon>Ascomycota</taxon>
        <taxon>Pezizomycotina</taxon>
        <taxon>Dothideomycetes</taxon>
        <taxon>Pleosporomycetidae</taxon>
        <taxon>Pleosporales</taxon>
        <taxon>Corynesporascaceae</taxon>
        <taxon>Corynespora</taxon>
    </lineage>
</organism>
<evidence type="ECO:0000313" key="2">
    <source>
        <dbReference type="EMBL" id="PSN65293.1"/>
    </source>
</evidence>
<evidence type="ECO:0000313" key="3">
    <source>
        <dbReference type="Proteomes" id="UP000240883"/>
    </source>
</evidence>